<feature type="transmembrane region" description="Helical" evidence="1">
    <location>
        <begin position="378"/>
        <end position="396"/>
    </location>
</feature>
<feature type="transmembrane region" description="Helical" evidence="1">
    <location>
        <begin position="284"/>
        <end position="302"/>
    </location>
</feature>
<keyword evidence="1" id="KW-0472">Membrane</keyword>
<evidence type="ECO:0000313" key="2">
    <source>
        <dbReference type="EMBL" id="KGH45442.1"/>
    </source>
</evidence>
<evidence type="ECO:0008006" key="4">
    <source>
        <dbReference type="Google" id="ProtNLM"/>
    </source>
</evidence>
<dbReference type="EMBL" id="JPMX01000077">
    <property type="protein sequence ID" value="KGH45442.1"/>
    <property type="molecule type" value="Genomic_DNA"/>
</dbReference>
<feature type="transmembrane region" description="Helical" evidence="1">
    <location>
        <begin position="113"/>
        <end position="138"/>
    </location>
</feature>
<sequence>MRAALRLWWALARRQGPDRLTTGLAVLAFTAVTWALLTTLGGLRAFVDRAAVERAEPEPSGMAEVYVVLAVVAAALILVPLVTLGGAAARLAVARRNARMAALRLAGATTGQVAGMAVADALAQAVAGALAGAVLYGATLPLVALLHFQGRAFAVGELWVGSWGALALPAVPLVALVSALAALRRVAVTPLGVAARTGVKPLSWTRLLPLFVLVGVFLLAANGLLRLDAIVVLAILVGTLAGAMWVFNLVGPWLISVLGRVVARRARSVPTLLAGRRIVDDPKAAWRSVGGVALVAFVAGVLSVSPGLAATGAEEDHLGVDIATGTAITLVIASLLAAVSTGVTQAGRVLDHAGEYRALHLAGTEVATLHAARMRETWIPLAVCVGGASVTALALITPFIDVLADEPIGVVLFLGSVVAGCALVLGGTAASRRMVDRAAGAAVAA</sequence>
<proteinExistence type="predicted"/>
<feature type="transmembrane region" description="Helical" evidence="1">
    <location>
        <begin position="20"/>
        <end position="46"/>
    </location>
</feature>
<dbReference type="STRING" id="1522368.IN07_17265"/>
<feature type="transmembrane region" description="Helical" evidence="1">
    <location>
        <begin position="158"/>
        <end position="183"/>
    </location>
</feature>
<accession>A0A098Y4P7</accession>
<keyword evidence="3" id="KW-1185">Reference proteome</keyword>
<organism evidence="2 3">
    <name type="scientific">Modestobacter caceresii</name>
    <dbReference type="NCBI Taxonomy" id="1522368"/>
    <lineage>
        <taxon>Bacteria</taxon>
        <taxon>Bacillati</taxon>
        <taxon>Actinomycetota</taxon>
        <taxon>Actinomycetes</taxon>
        <taxon>Geodermatophilales</taxon>
        <taxon>Geodermatophilaceae</taxon>
        <taxon>Modestobacter</taxon>
    </lineage>
</organism>
<dbReference type="OrthoDB" id="5118998at2"/>
<evidence type="ECO:0000313" key="3">
    <source>
        <dbReference type="Proteomes" id="UP000029713"/>
    </source>
</evidence>
<keyword evidence="1" id="KW-0812">Transmembrane</keyword>
<protein>
    <recommendedName>
        <fullName evidence="4">Permease</fullName>
    </recommendedName>
</protein>
<name>A0A098Y4P7_9ACTN</name>
<feature type="transmembrane region" description="Helical" evidence="1">
    <location>
        <begin position="204"/>
        <end position="224"/>
    </location>
</feature>
<comment type="caution">
    <text evidence="2">The sequence shown here is derived from an EMBL/GenBank/DDBJ whole genome shotgun (WGS) entry which is preliminary data.</text>
</comment>
<gene>
    <name evidence="2" type="ORF">IN07_17265</name>
</gene>
<feature type="transmembrane region" description="Helical" evidence="1">
    <location>
        <begin position="322"/>
        <end position="343"/>
    </location>
</feature>
<feature type="transmembrane region" description="Helical" evidence="1">
    <location>
        <begin position="230"/>
        <end position="263"/>
    </location>
</feature>
<keyword evidence="1" id="KW-1133">Transmembrane helix</keyword>
<evidence type="ECO:0000256" key="1">
    <source>
        <dbReference type="SAM" id="Phobius"/>
    </source>
</evidence>
<feature type="transmembrane region" description="Helical" evidence="1">
    <location>
        <begin position="408"/>
        <end position="427"/>
    </location>
</feature>
<dbReference type="AlphaFoldDB" id="A0A098Y4P7"/>
<reference evidence="2 3" key="1">
    <citation type="submission" date="2014-07" db="EMBL/GenBank/DDBJ databases">
        <title>Biosystematic studies on Modestobacter strains isolated from extreme hyper-arid desert soil and from historic building.</title>
        <authorList>
            <person name="Bukarasam K."/>
            <person name="Bull A."/>
            <person name="Girard G."/>
            <person name="van Wezel G."/>
            <person name="Goodfellow M."/>
        </authorList>
    </citation>
    <scope>NUCLEOTIDE SEQUENCE [LARGE SCALE GENOMIC DNA]</scope>
    <source>
        <strain evidence="2 3">KNN45-2b</strain>
    </source>
</reference>
<dbReference type="RefSeq" id="WP_036337498.1">
    <property type="nucleotide sequence ID" value="NZ_JPMX01000077.1"/>
</dbReference>
<feature type="transmembrane region" description="Helical" evidence="1">
    <location>
        <begin position="66"/>
        <end position="93"/>
    </location>
</feature>
<dbReference type="Proteomes" id="UP000029713">
    <property type="component" value="Unassembled WGS sequence"/>
</dbReference>